<evidence type="ECO:0000259" key="6">
    <source>
        <dbReference type="PROSITE" id="PS50893"/>
    </source>
</evidence>
<dbReference type="OrthoDB" id="5292475at2"/>
<comment type="function">
    <text evidence="5">Part of the ABC transporter complex HmuTUV involved in hemin import. Responsible for energy coupling to the transport system.</text>
</comment>
<dbReference type="EMBL" id="RSFE01000011">
    <property type="protein sequence ID" value="RWU08744.1"/>
    <property type="molecule type" value="Genomic_DNA"/>
</dbReference>
<gene>
    <name evidence="7" type="ORF">EGC76_11135</name>
</gene>
<dbReference type="Gene3D" id="3.40.50.300">
    <property type="entry name" value="P-loop containing nucleotide triphosphate hydrolases"/>
    <property type="match status" value="1"/>
</dbReference>
<accession>A0A443YXM2</accession>
<organism evidence="7 8">
    <name type="scientific">Pseudidiomarina gelatinasegens</name>
    <dbReference type="NCBI Taxonomy" id="2487740"/>
    <lineage>
        <taxon>Bacteria</taxon>
        <taxon>Pseudomonadati</taxon>
        <taxon>Pseudomonadota</taxon>
        <taxon>Gammaproteobacteria</taxon>
        <taxon>Alteromonadales</taxon>
        <taxon>Idiomarinaceae</taxon>
        <taxon>Pseudidiomarina</taxon>
    </lineage>
</organism>
<keyword evidence="3 7" id="KW-0067">ATP-binding</keyword>
<evidence type="ECO:0000256" key="4">
    <source>
        <dbReference type="ARBA" id="ARBA00022967"/>
    </source>
</evidence>
<evidence type="ECO:0000313" key="8">
    <source>
        <dbReference type="Proteomes" id="UP000288789"/>
    </source>
</evidence>
<dbReference type="SMART" id="SM00382">
    <property type="entry name" value="AAA"/>
    <property type="match status" value="1"/>
</dbReference>
<evidence type="ECO:0000256" key="1">
    <source>
        <dbReference type="ARBA" id="ARBA00022448"/>
    </source>
</evidence>
<sequence>MLKLDNIAHSERLKPLSFTAEAGQLIGVIGANGAGKSTLLKIMAGLLNDVSGAATWADQDMTRWSAIERRQYLAFIPQQTQFQEPATVADLLRTAQINLRAGAKELAQWRQLSIEQFELEPLLERAVTELSGGEQRRVTLACTHAMNRPLLIADEPTASLDLNYQLLTMDWLKTSSQQGKLVFVALHDLALAAQYCDQILLLHHGALLAHGTPNQVLTDANLATAYKVSVDWLCNPKGVAMLPRRL</sequence>
<dbReference type="AlphaFoldDB" id="A0A443YXM2"/>
<keyword evidence="1" id="KW-0813">Transport</keyword>
<evidence type="ECO:0000313" key="7">
    <source>
        <dbReference type="EMBL" id="RWU08744.1"/>
    </source>
</evidence>
<dbReference type="PROSITE" id="PS50893">
    <property type="entry name" value="ABC_TRANSPORTER_2"/>
    <property type="match status" value="1"/>
</dbReference>
<keyword evidence="8" id="KW-1185">Reference proteome</keyword>
<dbReference type="InterPro" id="IPR003439">
    <property type="entry name" value="ABC_transporter-like_ATP-bd"/>
</dbReference>
<evidence type="ECO:0000256" key="2">
    <source>
        <dbReference type="ARBA" id="ARBA00022741"/>
    </source>
</evidence>
<dbReference type="RefSeq" id="WP_128353083.1">
    <property type="nucleotide sequence ID" value="NZ_RSFE01000011.1"/>
</dbReference>
<dbReference type="Pfam" id="PF00005">
    <property type="entry name" value="ABC_tran"/>
    <property type="match status" value="1"/>
</dbReference>
<keyword evidence="2" id="KW-0547">Nucleotide-binding</keyword>
<comment type="caution">
    <text evidence="7">The sequence shown here is derived from an EMBL/GenBank/DDBJ whole genome shotgun (WGS) entry which is preliminary data.</text>
</comment>
<dbReference type="SUPFAM" id="SSF52540">
    <property type="entry name" value="P-loop containing nucleoside triphosphate hydrolases"/>
    <property type="match status" value="1"/>
</dbReference>
<evidence type="ECO:0000256" key="3">
    <source>
        <dbReference type="ARBA" id="ARBA00022840"/>
    </source>
</evidence>
<proteinExistence type="predicted"/>
<dbReference type="GO" id="GO:0005524">
    <property type="term" value="F:ATP binding"/>
    <property type="evidence" value="ECO:0007669"/>
    <property type="project" value="UniProtKB-KW"/>
</dbReference>
<dbReference type="Proteomes" id="UP000288789">
    <property type="component" value="Unassembled WGS sequence"/>
</dbReference>
<dbReference type="PANTHER" id="PTHR42794:SF1">
    <property type="entry name" value="HEMIN IMPORT ATP-BINDING PROTEIN HMUV"/>
    <property type="match status" value="1"/>
</dbReference>
<dbReference type="PANTHER" id="PTHR42794">
    <property type="entry name" value="HEMIN IMPORT ATP-BINDING PROTEIN HMUV"/>
    <property type="match status" value="1"/>
</dbReference>
<feature type="domain" description="ABC transporter" evidence="6">
    <location>
        <begin position="2"/>
        <end position="229"/>
    </location>
</feature>
<reference evidence="7 8" key="1">
    <citation type="submission" date="2018-12" db="EMBL/GenBank/DDBJ databases">
        <authorList>
            <person name="Li A."/>
            <person name="Zhang M."/>
            <person name="Zhu H."/>
        </authorList>
    </citation>
    <scope>NUCLEOTIDE SEQUENCE [LARGE SCALE GENOMIC DNA]</scope>
    <source>
        <strain evidence="7 8">R04H25</strain>
    </source>
</reference>
<dbReference type="InterPro" id="IPR027417">
    <property type="entry name" value="P-loop_NTPase"/>
</dbReference>
<protein>
    <submittedName>
        <fullName evidence="7">ABC transporter ATP-binding protein</fullName>
    </submittedName>
</protein>
<dbReference type="GO" id="GO:0016887">
    <property type="term" value="F:ATP hydrolysis activity"/>
    <property type="evidence" value="ECO:0007669"/>
    <property type="project" value="InterPro"/>
</dbReference>
<dbReference type="InterPro" id="IPR003593">
    <property type="entry name" value="AAA+_ATPase"/>
</dbReference>
<keyword evidence="4" id="KW-1278">Translocase</keyword>
<evidence type="ECO:0000256" key="5">
    <source>
        <dbReference type="ARBA" id="ARBA00037066"/>
    </source>
</evidence>
<name>A0A443YXM2_9GAMM</name>